<dbReference type="InterPro" id="IPR006009">
    <property type="entry name" value="GlcNAc_MurG"/>
</dbReference>
<evidence type="ECO:0000256" key="2">
    <source>
        <dbReference type="ARBA" id="ARBA00022618"/>
    </source>
</evidence>
<comment type="subcellular location">
    <subcellularLocation>
        <location evidence="10">Cell membrane</location>
        <topology evidence="10">Peripheral membrane protein</topology>
        <orientation evidence="10">Cytoplasmic side</orientation>
    </subcellularLocation>
</comment>
<evidence type="ECO:0000256" key="1">
    <source>
        <dbReference type="ARBA" id="ARBA00022475"/>
    </source>
</evidence>
<comment type="pathway">
    <text evidence="10">Cell wall biogenesis; peptidoglycan biosynthesis.</text>
</comment>
<keyword evidence="6 10" id="KW-0573">Peptidoglycan synthesis</keyword>
<evidence type="ECO:0000259" key="12">
    <source>
        <dbReference type="Pfam" id="PF04101"/>
    </source>
</evidence>
<feature type="binding site" evidence="10">
    <location>
        <begin position="15"/>
        <end position="17"/>
    </location>
    <ligand>
        <name>UDP-N-acetyl-alpha-D-glucosamine</name>
        <dbReference type="ChEBI" id="CHEBI:57705"/>
    </ligand>
</feature>
<name>A0ABV2BQ14_9GAMM</name>
<feature type="binding site" evidence="10">
    <location>
        <position position="127"/>
    </location>
    <ligand>
        <name>UDP-N-acetyl-alpha-D-glucosamine</name>
        <dbReference type="ChEBI" id="CHEBI:57705"/>
    </ligand>
</feature>
<feature type="binding site" evidence="10">
    <location>
        <position position="252"/>
    </location>
    <ligand>
        <name>UDP-N-acetyl-alpha-D-glucosamine</name>
        <dbReference type="ChEBI" id="CHEBI:57705"/>
    </ligand>
</feature>
<dbReference type="RefSeq" id="WP_353873589.1">
    <property type="nucleotide sequence ID" value="NZ_JBEVCJ010000002.1"/>
</dbReference>
<keyword evidence="7 10" id="KW-0472">Membrane</keyword>
<feature type="domain" description="Glycosyl transferase family 28 C-terminal" evidence="12">
    <location>
        <begin position="188"/>
        <end position="355"/>
    </location>
</feature>
<protein>
    <recommendedName>
        <fullName evidence="10">UDP-N-acetylglucosamine--N-acetylmuramyl-(pentapeptide) pyrophosphoryl-undecaprenol N-acetylglucosamine transferase</fullName>
        <ecNumber evidence="10">2.4.1.227</ecNumber>
    </recommendedName>
    <alternativeName>
        <fullName evidence="10">Undecaprenyl-PP-MurNAc-pentapeptide-UDPGlcNAc GlcNAc transferase</fullName>
    </alternativeName>
</protein>
<evidence type="ECO:0000259" key="11">
    <source>
        <dbReference type="Pfam" id="PF03033"/>
    </source>
</evidence>
<evidence type="ECO:0000256" key="8">
    <source>
        <dbReference type="ARBA" id="ARBA00023306"/>
    </source>
</evidence>
<gene>
    <name evidence="10 13" type="primary">murG</name>
    <name evidence="13" type="ORF">ABVT43_02760</name>
</gene>
<dbReference type="PANTHER" id="PTHR21015:SF22">
    <property type="entry name" value="GLYCOSYLTRANSFERASE"/>
    <property type="match status" value="1"/>
</dbReference>
<dbReference type="Pfam" id="PF03033">
    <property type="entry name" value="Glyco_transf_28"/>
    <property type="match status" value="1"/>
</dbReference>
<dbReference type="SUPFAM" id="SSF53756">
    <property type="entry name" value="UDP-Glycosyltransferase/glycogen phosphorylase"/>
    <property type="match status" value="1"/>
</dbReference>
<feature type="binding site" evidence="10">
    <location>
        <position position="166"/>
    </location>
    <ligand>
        <name>UDP-N-acetyl-alpha-D-glucosamine</name>
        <dbReference type="ChEBI" id="CHEBI:57705"/>
    </ligand>
</feature>
<evidence type="ECO:0000256" key="10">
    <source>
        <dbReference type="HAMAP-Rule" id="MF_00033"/>
    </source>
</evidence>
<dbReference type="GO" id="GO:0016757">
    <property type="term" value="F:glycosyltransferase activity"/>
    <property type="evidence" value="ECO:0007669"/>
    <property type="project" value="UniProtKB-KW"/>
</dbReference>
<comment type="caution">
    <text evidence="10">Lacks conserved residue(s) required for the propagation of feature annotation.</text>
</comment>
<organism evidence="13 14">
    <name type="scientific">Aliikangiella maris</name>
    <dbReference type="NCBI Taxonomy" id="3162458"/>
    <lineage>
        <taxon>Bacteria</taxon>
        <taxon>Pseudomonadati</taxon>
        <taxon>Pseudomonadota</taxon>
        <taxon>Gammaproteobacteria</taxon>
        <taxon>Oceanospirillales</taxon>
        <taxon>Pleioneaceae</taxon>
        <taxon>Aliikangiella</taxon>
    </lineage>
</organism>
<feature type="binding site" evidence="10">
    <location>
        <position position="297"/>
    </location>
    <ligand>
        <name>UDP-N-acetyl-alpha-D-glucosamine</name>
        <dbReference type="ChEBI" id="CHEBI:57705"/>
    </ligand>
</feature>
<dbReference type="EMBL" id="JBEVCJ010000002">
    <property type="protein sequence ID" value="MET1254039.1"/>
    <property type="molecule type" value="Genomic_DNA"/>
</dbReference>
<keyword evidence="1 10" id="KW-1003">Cell membrane</keyword>
<feature type="domain" description="Glycosyltransferase family 28 N-terminal" evidence="11">
    <location>
        <begin position="9"/>
        <end position="145"/>
    </location>
</feature>
<keyword evidence="2 10" id="KW-0132">Cell division</keyword>
<evidence type="ECO:0000256" key="6">
    <source>
        <dbReference type="ARBA" id="ARBA00022984"/>
    </source>
</evidence>
<proteinExistence type="inferred from homology"/>
<dbReference type="NCBIfam" id="TIGR01133">
    <property type="entry name" value="murG"/>
    <property type="match status" value="1"/>
</dbReference>
<keyword evidence="9 10" id="KW-0961">Cell wall biogenesis/degradation</keyword>
<evidence type="ECO:0000256" key="5">
    <source>
        <dbReference type="ARBA" id="ARBA00022960"/>
    </source>
</evidence>
<dbReference type="Gene3D" id="3.40.50.2000">
    <property type="entry name" value="Glycogen Phosphorylase B"/>
    <property type="match status" value="2"/>
</dbReference>
<keyword evidence="8 10" id="KW-0131">Cell cycle</keyword>
<dbReference type="CDD" id="cd03785">
    <property type="entry name" value="GT28_MurG"/>
    <property type="match status" value="1"/>
</dbReference>
<dbReference type="EC" id="2.4.1.227" evidence="10"/>
<comment type="caution">
    <text evidence="13">The sequence shown here is derived from an EMBL/GenBank/DDBJ whole genome shotgun (WGS) entry which is preliminary data.</text>
</comment>
<sequence length="368" mass="40283">MPQHKNLALIMAGGTGGHIFPGLAVASELTARGWQVEWLGSVGGMEEKIINQQEIPLHLIQVKGLRGKGLMGWFKAPFSLTKAIYQAVQVIKKQKPNIIIGFGGFAAGPGGIAAFLARVPLVIHEQNAIAGMTNRILAKFSQRVFQGFPDAFLAKHKVITVGNPVRKEIKAIRTNGELTPIQDKRLKILIVGGSRGALALNRCVPKILAELINQKVVIVKHQVGAERVNETLQFYQQANIHEPGYFELFEFIDDMAAALYWADLVICRAGASTVAEVAVAGKCAIFIPFPYAVDDHQTANANWLVNHQAAMCISESELMNDESVYRITQLIENPEKIQQMASKAKQIAYTSAAEQMADYCDKLKVKAA</sequence>
<dbReference type="HAMAP" id="MF_00033">
    <property type="entry name" value="MurG"/>
    <property type="match status" value="1"/>
</dbReference>
<comment type="similarity">
    <text evidence="10">Belongs to the glycosyltransferase 28 family. MurG subfamily.</text>
</comment>
<keyword evidence="4 10" id="KW-0808">Transferase</keyword>
<dbReference type="Pfam" id="PF04101">
    <property type="entry name" value="Glyco_tran_28_C"/>
    <property type="match status" value="1"/>
</dbReference>
<comment type="function">
    <text evidence="10">Cell wall formation. Catalyzes the transfer of a GlcNAc subunit on undecaprenyl-pyrophosphoryl-MurNAc-pentapeptide (lipid intermediate I) to form undecaprenyl-pyrophosphoryl-MurNAc-(pentapeptide)GlcNAc (lipid intermediate II).</text>
</comment>
<reference evidence="13 14" key="1">
    <citation type="submission" date="2024-06" db="EMBL/GenBank/DDBJ databases">
        <authorList>
            <person name="Li F."/>
        </authorList>
    </citation>
    <scope>NUCLEOTIDE SEQUENCE [LARGE SCALE GENOMIC DNA]</scope>
    <source>
        <strain evidence="13 14">GXAS 311</strain>
    </source>
</reference>
<comment type="catalytic activity">
    <reaction evidence="10">
        <text>di-trans,octa-cis-undecaprenyl diphospho-N-acetyl-alpha-D-muramoyl-L-alanyl-D-glutamyl-meso-2,6-diaminopimeloyl-D-alanyl-D-alanine + UDP-N-acetyl-alpha-D-glucosamine = di-trans,octa-cis-undecaprenyl diphospho-[N-acetyl-alpha-D-glucosaminyl-(1-&gt;4)]-N-acetyl-alpha-D-muramoyl-L-alanyl-D-glutamyl-meso-2,6-diaminopimeloyl-D-alanyl-D-alanine + UDP + H(+)</text>
        <dbReference type="Rhea" id="RHEA:31227"/>
        <dbReference type="ChEBI" id="CHEBI:15378"/>
        <dbReference type="ChEBI" id="CHEBI:57705"/>
        <dbReference type="ChEBI" id="CHEBI:58223"/>
        <dbReference type="ChEBI" id="CHEBI:61387"/>
        <dbReference type="ChEBI" id="CHEBI:61388"/>
        <dbReference type="EC" id="2.4.1.227"/>
    </reaction>
</comment>
<dbReference type="InterPro" id="IPR004276">
    <property type="entry name" value="GlycoTrans_28_N"/>
</dbReference>
<dbReference type="InterPro" id="IPR007235">
    <property type="entry name" value="Glyco_trans_28_C"/>
</dbReference>
<keyword evidence="14" id="KW-1185">Reference proteome</keyword>
<feature type="binding site" evidence="10">
    <location>
        <position position="194"/>
    </location>
    <ligand>
        <name>UDP-N-acetyl-alpha-D-glucosamine</name>
        <dbReference type="ChEBI" id="CHEBI:57705"/>
    </ligand>
</feature>
<accession>A0ABV2BQ14</accession>
<dbReference type="PANTHER" id="PTHR21015">
    <property type="entry name" value="UDP-N-ACETYLGLUCOSAMINE--N-ACETYLMURAMYL-(PENTAPEPTIDE) PYROPHOSPHORYL-UNDECAPRENOL N-ACETYLGLUCOSAMINE TRANSFERASE 1"/>
    <property type="match status" value="1"/>
</dbReference>
<evidence type="ECO:0000313" key="14">
    <source>
        <dbReference type="Proteomes" id="UP001548189"/>
    </source>
</evidence>
<evidence type="ECO:0000313" key="13">
    <source>
        <dbReference type="EMBL" id="MET1254039.1"/>
    </source>
</evidence>
<keyword evidence="5 10" id="KW-0133">Cell shape</keyword>
<evidence type="ECO:0000256" key="4">
    <source>
        <dbReference type="ARBA" id="ARBA00022679"/>
    </source>
</evidence>
<evidence type="ECO:0000256" key="7">
    <source>
        <dbReference type="ARBA" id="ARBA00023136"/>
    </source>
</evidence>
<keyword evidence="3 10" id="KW-0328">Glycosyltransferase</keyword>
<evidence type="ECO:0000256" key="9">
    <source>
        <dbReference type="ARBA" id="ARBA00023316"/>
    </source>
</evidence>
<dbReference type="Proteomes" id="UP001548189">
    <property type="component" value="Unassembled WGS sequence"/>
</dbReference>
<evidence type="ECO:0000256" key="3">
    <source>
        <dbReference type="ARBA" id="ARBA00022676"/>
    </source>
</evidence>